<evidence type="ECO:0000256" key="1">
    <source>
        <dbReference type="SAM" id="MobiDB-lite"/>
    </source>
</evidence>
<proteinExistence type="predicted"/>
<dbReference type="AlphaFoldDB" id="A0A2V0PF30"/>
<dbReference type="InterPro" id="IPR016181">
    <property type="entry name" value="Acyl_CoA_acyltransferase"/>
</dbReference>
<name>A0A2V0PF30_9CHLO</name>
<dbReference type="PANTHER" id="PTHR47426">
    <property type="entry name" value="ACYL-COA N-ACYLTRANSFERASES (NAT) SUPERFAMILY PROTEIN"/>
    <property type="match status" value="1"/>
</dbReference>
<feature type="compositionally biased region" description="Low complexity" evidence="1">
    <location>
        <begin position="39"/>
        <end position="52"/>
    </location>
</feature>
<dbReference type="EMBL" id="BDRX01000070">
    <property type="protein sequence ID" value="GBF95797.1"/>
    <property type="molecule type" value="Genomic_DNA"/>
</dbReference>
<evidence type="ECO:0000313" key="3">
    <source>
        <dbReference type="EMBL" id="GBF95797.1"/>
    </source>
</evidence>
<protein>
    <recommendedName>
        <fullName evidence="2">N-acetyltransferase domain-containing protein</fullName>
    </recommendedName>
</protein>
<organism evidence="3 4">
    <name type="scientific">Raphidocelis subcapitata</name>
    <dbReference type="NCBI Taxonomy" id="307507"/>
    <lineage>
        <taxon>Eukaryota</taxon>
        <taxon>Viridiplantae</taxon>
        <taxon>Chlorophyta</taxon>
        <taxon>core chlorophytes</taxon>
        <taxon>Chlorophyceae</taxon>
        <taxon>CS clade</taxon>
        <taxon>Sphaeropleales</taxon>
        <taxon>Selenastraceae</taxon>
        <taxon>Raphidocelis</taxon>
    </lineage>
</organism>
<feature type="domain" description="N-acetyltransferase" evidence="2">
    <location>
        <begin position="109"/>
        <end position="277"/>
    </location>
</feature>
<dbReference type="CDD" id="cd04301">
    <property type="entry name" value="NAT_SF"/>
    <property type="match status" value="1"/>
</dbReference>
<reference evidence="3 4" key="1">
    <citation type="journal article" date="2018" name="Sci. Rep.">
        <title>Raphidocelis subcapitata (=Pseudokirchneriella subcapitata) provides an insight into genome evolution and environmental adaptations in the Sphaeropleales.</title>
        <authorList>
            <person name="Suzuki S."/>
            <person name="Yamaguchi H."/>
            <person name="Nakajima N."/>
            <person name="Kawachi M."/>
        </authorList>
    </citation>
    <scope>NUCLEOTIDE SEQUENCE [LARGE SCALE GENOMIC DNA]</scope>
    <source>
        <strain evidence="3 4">NIES-35</strain>
    </source>
</reference>
<gene>
    <name evidence="3" type="ORF">Rsub_08233</name>
</gene>
<evidence type="ECO:0000259" key="2">
    <source>
        <dbReference type="PROSITE" id="PS51186"/>
    </source>
</evidence>
<dbReference type="OrthoDB" id="41532at2759"/>
<dbReference type="PROSITE" id="PS51186">
    <property type="entry name" value="GNAT"/>
    <property type="match status" value="1"/>
</dbReference>
<comment type="caution">
    <text evidence="3">The sequence shown here is derived from an EMBL/GenBank/DDBJ whole genome shotgun (WGS) entry which is preliminary data.</text>
</comment>
<keyword evidence="4" id="KW-1185">Reference proteome</keyword>
<sequence>MLAQSSSAQAPRQHAPRYAPPCARPACAPRPAPRRPRVGARPAPVARATAAASSSLGEAAPPLQQQQQQQQLSPVAPPLEPPACDAADAADAADASPLAVTVRPASGLLELRQVARLRAEAYYADDRSRFAESFKRQFASQEVDSLQQRTAPRGGRAQQCDCLVAVDAGGAVVGCIDVRVPQAATGLPASGVPQGEARGAYILNVVVDVPVRGRGVGRRLMRAAMARAVRVWGAERLFTHVEADNDVASALYRGCGFEQHSGSGAFEGAAQLGRLVLLVAEGSEVDAAGDGSSGGDGAAPAA</sequence>
<dbReference type="Pfam" id="PF00583">
    <property type="entry name" value="Acetyltransf_1"/>
    <property type="match status" value="1"/>
</dbReference>
<feature type="compositionally biased region" description="Polar residues" evidence="1">
    <location>
        <begin position="1"/>
        <end position="10"/>
    </location>
</feature>
<dbReference type="STRING" id="307507.A0A2V0PF30"/>
<evidence type="ECO:0000313" key="4">
    <source>
        <dbReference type="Proteomes" id="UP000247498"/>
    </source>
</evidence>
<dbReference type="SUPFAM" id="SSF55729">
    <property type="entry name" value="Acyl-CoA N-acyltransferases (Nat)"/>
    <property type="match status" value="1"/>
</dbReference>
<dbReference type="InterPro" id="IPR000182">
    <property type="entry name" value="GNAT_dom"/>
</dbReference>
<dbReference type="GO" id="GO:0016747">
    <property type="term" value="F:acyltransferase activity, transferring groups other than amino-acyl groups"/>
    <property type="evidence" value="ECO:0007669"/>
    <property type="project" value="InterPro"/>
</dbReference>
<dbReference type="Gene3D" id="3.40.630.30">
    <property type="match status" value="1"/>
</dbReference>
<dbReference type="InParanoid" id="A0A2V0PF30"/>
<dbReference type="PANTHER" id="PTHR47426:SF3">
    <property type="entry name" value="GCN5-RELATED N-ACETYLTRANSFERASE 6, CHLOROPLASTIC"/>
    <property type="match status" value="1"/>
</dbReference>
<feature type="region of interest" description="Disordered" evidence="1">
    <location>
        <begin position="1"/>
        <end position="90"/>
    </location>
</feature>
<accession>A0A2V0PF30</accession>
<feature type="compositionally biased region" description="Pro residues" evidence="1">
    <location>
        <begin position="18"/>
        <end position="31"/>
    </location>
</feature>
<dbReference type="Proteomes" id="UP000247498">
    <property type="component" value="Unassembled WGS sequence"/>
</dbReference>